<evidence type="ECO:0000256" key="5">
    <source>
        <dbReference type="ARBA" id="ARBA00022989"/>
    </source>
</evidence>
<comment type="subcellular location">
    <subcellularLocation>
        <location evidence="1">Cell membrane</location>
        <topology evidence="1">Multi-pass membrane protein</topology>
    </subcellularLocation>
</comment>
<feature type="transmembrane region" description="Helical" evidence="7">
    <location>
        <begin position="16"/>
        <end position="36"/>
    </location>
</feature>
<feature type="transmembrane region" description="Helical" evidence="7">
    <location>
        <begin position="167"/>
        <end position="185"/>
    </location>
</feature>
<dbReference type="PANTHER" id="PTHR42775:SF1">
    <property type="entry name" value="PERMEASE RV2963-RELATED"/>
    <property type="match status" value="1"/>
</dbReference>
<evidence type="ECO:0000256" key="2">
    <source>
        <dbReference type="ARBA" id="ARBA00006386"/>
    </source>
</evidence>
<evidence type="ECO:0000256" key="1">
    <source>
        <dbReference type="ARBA" id="ARBA00004651"/>
    </source>
</evidence>
<keyword evidence="6 7" id="KW-0472">Membrane</keyword>
<evidence type="ECO:0000313" key="9">
    <source>
        <dbReference type="Proteomes" id="UP001139104"/>
    </source>
</evidence>
<dbReference type="PANTHER" id="PTHR42775">
    <property type="entry name" value="PERMEASE RV2963-RELATED"/>
    <property type="match status" value="1"/>
</dbReference>
<comment type="similarity">
    <text evidence="2">Belongs to the UPF0718 family.</text>
</comment>
<comment type="caution">
    <text evidence="8">The sequence shown here is derived from an EMBL/GenBank/DDBJ whole genome shotgun (WGS) entry which is preliminary data.</text>
</comment>
<evidence type="ECO:0000256" key="3">
    <source>
        <dbReference type="ARBA" id="ARBA00022475"/>
    </source>
</evidence>
<evidence type="ECO:0000313" key="8">
    <source>
        <dbReference type="EMBL" id="MCI4682515.1"/>
    </source>
</evidence>
<feature type="transmembrane region" description="Helical" evidence="7">
    <location>
        <begin position="232"/>
        <end position="250"/>
    </location>
</feature>
<organism evidence="8 9">
    <name type="scientific">Candidatus Rhodoblastus alkanivorans</name>
    <dbReference type="NCBI Taxonomy" id="2954117"/>
    <lineage>
        <taxon>Bacteria</taxon>
        <taxon>Pseudomonadati</taxon>
        <taxon>Pseudomonadota</taxon>
        <taxon>Alphaproteobacteria</taxon>
        <taxon>Hyphomicrobiales</taxon>
        <taxon>Rhodoblastaceae</taxon>
        <taxon>Rhodoblastus</taxon>
    </lineage>
</organism>
<keyword evidence="5 7" id="KW-1133">Transmembrane helix</keyword>
<feature type="transmembrane region" description="Helical" evidence="7">
    <location>
        <begin position="327"/>
        <end position="350"/>
    </location>
</feature>
<name>A0ABS9Z569_9HYPH</name>
<sequence length="351" mass="37478">MSDDTSNALRPAESPTVWVAATVAAVAAWFVIYWRLEDFSAWLVGKLPIPANSHRAEAARFFVFDAPKVLMLLALVVFGMGIARSFFSPERTRALLAGRREGFGNVAAATLGVFTPFCSCSAVPLFVGFVSAGVPLGVTFSFLVSAPMVNEVALGLLFALVGWKVALVYLAFGMMVAIISGWIIGRLHLEGWLEEWVRNVRAGEAVVVSNHATIIDRIEAGLDAVRDIFGHVWLWIIVGIGVGALIHGYAPTELLASIMGKGAWWSVPAVVALGVPIYSNAAGIIPVVEALLDKGAALGTTLAFMMSVIALSVPEMVILRKVMTTRLIAVFIGVVAAGILVVGYLFNFLFS</sequence>
<dbReference type="RefSeq" id="WP_243066523.1">
    <property type="nucleotide sequence ID" value="NZ_JAIVFK010000059.1"/>
</dbReference>
<protein>
    <submittedName>
        <fullName evidence="8">Permease</fullName>
    </submittedName>
</protein>
<feature type="transmembrane region" description="Helical" evidence="7">
    <location>
        <begin position="69"/>
        <end position="87"/>
    </location>
</feature>
<evidence type="ECO:0000256" key="7">
    <source>
        <dbReference type="SAM" id="Phobius"/>
    </source>
</evidence>
<dbReference type="EMBL" id="JAIVFP010000001">
    <property type="protein sequence ID" value="MCI4682515.1"/>
    <property type="molecule type" value="Genomic_DNA"/>
</dbReference>
<feature type="transmembrane region" description="Helical" evidence="7">
    <location>
        <begin position="262"/>
        <end position="285"/>
    </location>
</feature>
<keyword evidence="9" id="KW-1185">Reference proteome</keyword>
<keyword evidence="4 7" id="KW-0812">Transmembrane</keyword>
<dbReference type="Proteomes" id="UP001139104">
    <property type="component" value="Unassembled WGS sequence"/>
</dbReference>
<dbReference type="InterPro" id="IPR053166">
    <property type="entry name" value="UPF0718_permease"/>
</dbReference>
<gene>
    <name evidence="8" type="ORF">K2U94_07030</name>
</gene>
<evidence type="ECO:0000256" key="4">
    <source>
        <dbReference type="ARBA" id="ARBA00022692"/>
    </source>
</evidence>
<dbReference type="Pfam" id="PF03773">
    <property type="entry name" value="ArsP_1"/>
    <property type="match status" value="1"/>
</dbReference>
<accession>A0ABS9Z569</accession>
<feature type="transmembrane region" description="Helical" evidence="7">
    <location>
        <begin position="297"/>
        <end position="318"/>
    </location>
</feature>
<evidence type="ECO:0000256" key="6">
    <source>
        <dbReference type="ARBA" id="ARBA00023136"/>
    </source>
</evidence>
<dbReference type="InterPro" id="IPR005524">
    <property type="entry name" value="DUF318"/>
</dbReference>
<reference evidence="8" key="1">
    <citation type="journal article" date="2022" name="ISME J.">
        <title>Identification of active gaseous-alkane degraders at natural gas seeps.</title>
        <authorList>
            <person name="Farhan Ul Haque M."/>
            <person name="Hernandez M."/>
            <person name="Crombie A.T."/>
            <person name="Murrell J.C."/>
        </authorList>
    </citation>
    <scope>NUCLEOTIDE SEQUENCE</scope>
    <source>
        <strain evidence="8">PC2</strain>
    </source>
</reference>
<keyword evidence="3" id="KW-1003">Cell membrane</keyword>
<proteinExistence type="inferred from homology"/>